<dbReference type="PANTHER" id="PTHR21600:SF92">
    <property type="entry name" value="RIBOSOMAL LARGE SUBUNIT PSEUDOURIDINE SYNTHASE C"/>
    <property type="match status" value="1"/>
</dbReference>
<dbReference type="CDD" id="cd02869">
    <property type="entry name" value="PseudoU_synth_RluA_like"/>
    <property type="match status" value="1"/>
</dbReference>
<dbReference type="GO" id="GO:0160141">
    <property type="term" value="F:23S rRNA pseudouridine(955/2504/2580) synthase activity"/>
    <property type="evidence" value="ECO:0007669"/>
    <property type="project" value="UniProtKB-EC"/>
</dbReference>
<dbReference type="SUPFAM" id="SSF55120">
    <property type="entry name" value="Pseudouridine synthase"/>
    <property type="match status" value="1"/>
</dbReference>
<evidence type="ECO:0000256" key="8">
    <source>
        <dbReference type="PROSITE-ProRule" id="PRU00182"/>
    </source>
</evidence>
<dbReference type="NCBIfam" id="NF008249">
    <property type="entry name" value="PRK11025.1"/>
    <property type="match status" value="1"/>
</dbReference>
<sequence>MDLSFVEENKFDKVTYTEIGPEHDGQRLDNFLIRHLKGVPKSRIYNLLRKGEVRINKGRVKPDTRIKEGDVVRIAPVRTAQRGAPAVPGKELKRYLSENVLFEDEGLLIFNKPSGLAVHGGSGVSLGAIEAFRAERPEQRFLELVHRLDRETSGCLMFAKKRSVLLDIQNAMQRNQVKKTYQTLVSGQWPKGKSTVNAPLRKNQLSSGERIVKVDVEGKASVTHFDIAQRFKQATLLDVTLETGRTHQIRVHCQFSGQPIAGDEKYGDKEFNDSMRSLGCRRLFLHAKSLRFKHPLSDQWVVVDAPLPDDLGKVLQKIQ</sequence>
<evidence type="ECO:0000256" key="6">
    <source>
        <dbReference type="ARBA" id="ARBA00023235"/>
    </source>
</evidence>
<evidence type="ECO:0000256" key="2">
    <source>
        <dbReference type="ARBA" id="ARBA00002876"/>
    </source>
</evidence>
<dbReference type="CDD" id="cd00165">
    <property type="entry name" value="S4"/>
    <property type="match status" value="1"/>
</dbReference>
<comment type="similarity">
    <text evidence="3 9">Belongs to the pseudouridine synthase RluA family.</text>
</comment>
<dbReference type="EC" id="5.4.99.-" evidence="9"/>
<dbReference type="InterPro" id="IPR036986">
    <property type="entry name" value="S4_RNA-bd_sf"/>
</dbReference>
<feature type="active site" evidence="7">
    <location>
        <position position="149"/>
    </location>
</feature>
<dbReference type="GO" id="GO:0003723">
    <property type="term" value="F:RNA binding"/>
    <property type="evidence" value="ECO:0007669"/>
    <property type="project" value="UniProtKB-KW"/>
</dbReference>
<dbReference type="PROSITE" id="PS01129">
    <property type="entry name" value="PSI_RLU"/>
    <property type="match status" value="1"/>
</dbReference>
<evidence type="ECO:0000313" key="12">
    <source>
        <dbReference type="Proteomes" id="UP000315889"/>
    </source>
</evidence>
<dbReference type="Proteomes" id="UP000315889">
    <property type="component" value="Unassembled WGS sequence"/>
</dbReference>
<name>A0A520MH23_9GAMM</name>
<dbReference type="Pfam" id="PF01479">
    <property type="entry name" value="S4"/>
    <property type="match status" value="1"/>
</dbReference>
<keyword evidence="6 9" id="KW-0413">Isomerase</keyword>
<dbReference type="Gene3D" id="3.30.2350.10">
    <property type="entry name" value="Pseudouridine synthase"/>
    <property type="match status" value="1"/>
</dbReference>
<evidence type="ECO:0000313" key="11">
    <source>
        <dbReference type="EMBL" id="RZO20513.1"/>
    </source>
</evidence>
<evidence type="ECO:0000256" key="1">
    <source>
        <dbReference type="ARBA" id="ARBA00000381"/>
    </source>
</evidence>
<evidence type="ECO:0000256" key="3">
    <source>
        <dbReference type="ARBA" id="ARBA00010876"/>
    </source>
</evidence>
<reference evidence="11 12" key="1">
    <citation type="submission" date="2019-02" db="EMBL/GenBank/DDBJ databases">
        <title>Prokaryotic population dynamics and viral predation in marine succession experiment using metagenomics: the confinement effect.</title>
        <authorList>
            <person name="Haro-Moreno J.M."/>
            <person name="Rodriguez-Valera F."/>
            <person name="Lopez-Perez M."/>
        </authorList>
    </citation>
    <scope>NUCLEOTIDE SEQUENCE [LARGE SCALE GENOMIC DNA]</scope>
    <source>
        <strain evidence="11">MED-G170</strain>
    </source>
</reference>
<evidence type="ECO:0000256" key="4">
    <source>
        <dbReference type="ARBA" id="ARBA00022552"/>
    </source>
</evidence>
<organism evidence="11 12">
    <name type="scientific">SAR92 clade bacterium</name>
    <dbReference type="NCBI Taxonomy" id="2315479"/>
    <lineage>
        <taxon>Bacteria</taxon>
        <taxon>Pseudomonadati</taxon>
        <taxon>Pseudomonadota</taxon>
        <taxon>Gammaproteobacteria</taxon>
        <taxon>Cellvibrionales</taxon>
        <taxon>Porticoccaceae</taxon>
        <taxon>SAR92 clade</taxon>
    </lineage>
</organism>
<gene>
    <name evidence="11" type="primary">rluC</name>
    <name evidence="11" type="ORF">EVB03_04445</name>
</gene>
<dbReference type="EMBL" id="SHBP01000004">
    <property type="protein sequence ID" value="RZO20513.1"/>
    <property type="molecule type" value="Genomic_DNA"/>
</dbReference>
<dbReference type="InterPro" id="IPR002942">
    <property type="entry name" value="S4_RNA-bd"/>
</dbReference>
<comment type="function">
    <text evidence="2">Responsible for synthesis of pseudouridine from uracil at positions 955, 2504 and 2580 in 23S ribosomal RNA.</text>
</comment>
<comment type="caution">
    <text evidence="11">The sequence shown here is derived from an EMBL/GenBank/DDBJ whole genome shotgun (WGS) entry which is preliminary data.</text>
</comment>
<comment type="catalytic activity">
    <reaction evidence="1">
        <text>uridine(955/2504/2580) in 23S rRNA = pseudouridine(955/2504/2580) in 23S rRNA</text>
        <dbReference type="Rhea" id="RHEA:42528"/>
        <dbReference type="Rhea" id="RHEA-COMP:10099"/>
        <dbReference type="Rhea" id="RHEA-COMP:10100"/>
        <dbReference type="ChEBI" id="CHEBI:65314"/>
        <dbReference type="ChEBI" id="CHEBI:65315"/>
        <dbReference type="EC" id="5.4.99.24"/>
    </reaction>
</comment>
<keyword evidence="4" id="KW-0698">rRNA processing</keyword>
<protein>
    <recommendedName>
        <fullName evidence="9">Pseudouridine synthase</fullName>
        <ecNumber evidence="9">5.4.99.-</ecNumber>
    </recommendedName>
</protein>
<keyword evidence="5 8" id="KW-0694">RNA-binding</keyword>
<dbReference type="InterPro" id="IPR006225">
    <property type="entry name" value="PsdUridine_synth_RluC/D"/>
</dbReference>
<dbReference type="AlphaFoldDB" id="A0A520MH23"/>
<dbReference type="SUPFAM" id="SSF55174">
    <property type="entry name" value="Alpha-L RNA-binding motif"/>
    <property type="match status" value="1"/>
</dbReference>
<dbReference type="InterPro" id="IPR020103">
    <property type="entry name" value="PsdUridine_synth_cat_dom_sf"/>
</dbReference>
<dbReference type="InterPro" id="IPR050188">
    <property type="entry name" value="RluA_PseudoU_synthase"/>
</dbReference>
<dbReference type="GO" id="GO:0000455">
    <property type="term" value="P:enzyme-directed rRNA pseudouridine synthesis"/>
    <property type="evidence" value="ECO:0007669"/>
    <property type="project" value="TreeGrafter"/>
</dbReference>
<dbReference type="InterPro" id="IPR006224">
    <property type="entry name" value="PsdUridine_synth_RluA-like_CS"/>
</dbReference>
<dbReference type="PANTHER" id="PTHR21600">
    <property type="entry name" value="MITOCHONDRIAL RNA PSEUDOURIDINE SYNTHASE"/>
    <property type="match status" value="1"/>
</dbReference>
<dbReference type="NCBIfam" id="TIGR00005">
    <property type="entry name" value="rluA_subfam"/>
    <property type="match status" value="1"/>
</dbReference>
<comment type="catalytic activity">
    <reaction evidence="9">
        <text>a uridine in RNA = a pseudouridine in RNA</text>
        <dbReference type="Rhea" id="RHEA:48348"/>
        <dbReference type="Rhea" id="RHEA-COMP:12068"/>
        <dbReference type="Rhea" id="RHEA-COMP:12069"/>
        <dbReference type="ChEBI" id="CHEBI:65314"/>
        <dbReference type="ChEBI" id="CHEBI:65315"/>
    </reaction>
</comment>
<evidence type="ECO:0000259" key="10">
    <source>
        <dbReference type="SMART" id="SM00363"/>
    </source>
</evidence>
<evidence type="ECO:0000256" key="5">
    <source>
        <dbReference type="ARBA" id="ARBA00022884"/>
    </source>
</evidence>
<dbReference type="InterPro" id="IPR006145">
    <property type="entry name" value="PsdUridine_synth_RsuA/RluA"/>
</dbReference>
<dbReference type="SMART" id="SM00363">
    <property type="entry name" value="S4"/>
    <property type="match status" value="1"/>
</dbReference>
<feature type="domain" description="RNA-binding S4" evidence="10">
    <location>
        <begin position="26"/>
        <end position="85"/>
    </location>
</feature>
<accession>A0A520MH23</accession>
<dbReference type="Gene3D" id="3.10.290.10">
    <property type="entry name" value="RNA-binding S4 domain"/>
    <property type="match status" value="1"/>
</dbReference>
<proteinExistence type="inferred from homology"/>
<evidence type="ECO:0000256" key="9">
    <source>
        <dbReference type="RuleBase" id="RU362028"/>
    </source>
</evidence>
<evidence type="ECO:0000256" key="7">
    <source>
        <dbReference type="PIRSR" id="PIRSR606225-1"/>
    </source>
</evidence>
<dbReference type="Pfam" id="PF00849">
    <property type="entry name" value="PseudoU_synth_2"/>
    <property type="match status" value="1"/>
</dbReference>
<dbReference type="PROSITE" id="PS50889">
    <property type="entry name" value="S4"/>
    <property type="match status" value="1"/>
</dbReference>